<feature type="chain" id="PRO_5009515339" description="Leucine-binding protein domain-containing protein" evidence="3">
    <location>
        <begin position="23"/>
        <end position="365"/>
    </location>
</feature>
<dbReference type="PANTHER" id="PTHR30483">
    <property type="entry name" value="LEUCINE-SPECIFIC-BINDING PROTEIN"/>
    <property type="match status" value="1"/>
</dbReference>
<proteinExistence type="inferred from homology"/>
<dbReference type="PANTHER" id="PTHR30483:SF6">
    <property type="entry name" value="PERIPLASMIC BINDING PROTEIN OF ABC TRANSPORTER FOR NATURAL AMINO ACIDS"/>
    <property type="match status" value="1"/>
</dbReference>
<comment type="caution">
    <text evidence="5">The sequence shown here is derived from an EMBL/GenBank/DDBJ whole genome shotgun (WGS) entry which is preliminary data.</text>
</comment>
<dbReference type="PROSITE" id="PS51257">
    <property type="entry name" value="PROKAR_LIPOPROTEIN"/>
    <property type="match status" value="1"/>
</dbReference>
<protein>
    <recommendedName>
        <fullName evidence="4">Leucine-binding protein domain-containing protein</fullName>
    </recommendedName>
</protein>
<dbReference type="Gene3D" id="3.40.50.2300">
    <property type="match status" value="2"/>
</dbReference>
<sequence length="365" mass="39286">MKRLVTLFTFLLLFLLSACSSGSEPVQISDEVRFGMILPLTGQTSSLGDYAKEGVDLAFAEAAPDFMVNGTRIKLIYEDDQGVVKNAVSAAAKLIEIDKVSAIMAARSSVSLGIGPILEKAGIPGLMVAAVPAAIDVNKYALRFWVSAEVEGRQLAEESLRRGYQKVAVVTALDDYTLSVNDAFQNTFIAAGGKIVMDERVQITDRDMRGLALRVVTSKADLLFNNTSGGQMALFAKQVKEAGFSGGSVANVFLDSQDEVEAASGALDGTFSVSPAATDDFVQRYLKYHGRKPTSYSIIWYDGALSLINAVRNDMRTPKQIFSFLENMDTISGAGGPFTIRDREGDFVMVLKEVVAGTIVTSELP</sequence>
<evidence type="ECO:0000313" key="6">
    <source>
        <dbReference type="Proteomes" id="UP000177521"/>
    </source>
</evidence>
<reference evidence="5 6" key="1">
    <citation type="journal article" date="2016" name="Nat. Commun.">
        <title>Thousands of microbial genomes shed light on interconnected biogeochemical processes in an aquifer system.</title>
        <authorList>
            <person name="Anantharaman K."/>
            <person name="Brown C.T."/>
            <person name="Hug L.A."/>
            <person name="Sharon I."/>
            <person name="Castelle C.J."/>
            <person name="Probst A.J."/>
            <person name="Thomas B.C."/>
            <person name="Singh A."/>
            <person name="Wilkins M.J."/>
            <person name="Karaoz U."/>
            <person name="Brodie E.L."/>
            <person name="Williams K.H."/>
            <person name="Hubbard S.S."/>
            <person name="Banfield J.F."/>
        </authorList>
    </citation>
    <scope>NUCLEOTIDE SEQUENCE [LARGE SCALE GENOMIC DNA]</scope>
</reference>
<dbReference type="EMBL" id="MEWS01000047">
    <property type="protein sequence ID" value="OGC81248.1"/>
    <property type="molecule type" value="Genomic_DNA"/>
</dbReference>
<gene>
    <name evidence="5" type="ORF">A2788_02375</name>
</gene>
<organism evidence="5 6">
    <name type="scientific">Candidatus Abawacabacteria bacterium RIFCSPHIGHO2_01_FULL_46_8</name>
    <dbReference type="NCBI Taxonomy" id="1817815"/>
    <lineage>
        <taxon>Bacteria</taxon>
        <taxon>Candidatus Abawacaibacteriota</taxon>
    </lineage>
</organism>
<keyword evidence="2 3" id="KW-0732">Signal</keyword>
<dbReference type="InterPro" id="IPR051010">
    <property type="entry name" value="BCAA_transport"/>
</dbReference>
<evidence type="ECO:0000313" key="5">
    <source>
        <dbReference type="EMBL" id="OGC81248.1"/>
    </source>
</evidence>
<dbReference type="SUPFAM" id="SSF53822">
    <property type="entry name" value="Periplasmic binding protein-like I"/>
    <property type="match status" value="1"/>
</dbReference>
<dbReference type="InterPro" id="IPR028081">
    <property type="entry name" value="Leu-bd"/>
</dbReference>
<evidence type="ECO:0000256" key="1">
    <source>
        <dbReference type="ARBA" id="ARBA00010062"/>
    </source>
</evidence>
<comment type="similarity">
    <text evidence="1">Belongs to the leucine-binding protein family.</text>
</comment>
<evidence type="ECO:0000256" key="2">
    <source>
        <dbReference type="ARBA" id="ARBA00022729"/>
    </source>
</evidence>
<dbReference type="InterPro" id="IPR028082">
    <property type="entry name" value="Peripla_BP_I"/>
</dbReference>
<accession>A0A1F4XI06</accession>
<evidence type="ECO:0000259" key="4">
    <source>
        <dbReference type="Pfam" id="PF13458"/>
    </source>
</evidence>
<dbReference type="Pfam" id="PF13458">
    <property type="entry name" value="Peripla_BP_6"/>
    <property type="match status" value="1"/>
</dbReference>
<dbReference type="AlphaFoldDB" id="A0A1F4XI06"/>
<evidence type="ECO:0000256" key="3">
    <source>
        <dbReference type="SAM" id="SignalP"/>
    </source>
</evidence>
<feature type="domain" description="Leucine-binding protein" evidence="4">
    <location>
        <begin position="31"/>
        <end position="345"/>
    </location>
</feature>
<feature type="signal peptide" evidence="3">
    <location>
        <begin position="1"/>
        <end position="22"/>
    </location>
</feature>
<dbReference type="Proteomes" id="UP000177521">
    <property type="component" value="Unassembled WGS sequence"/>
</dbReference>
<name>A0A1F4XI06_9BACT</name>